<dbReference type="Gene3D" id="3.20.20.140">
    <property type="entry name" value="Metal-dependent hydrolases"/>
    <property type="match status" value="1"/>
</dbReference>
<dbReference type="Proteomes" id="UP001431693">
    <property type="component" value="Unassembled WGS sequence"/>
</dbReference>
<dbReference type="PANTHER" id="PTHR43135">
    <property type="entry name" value="ALPHA-D-RIBOSE 1-METHYLPHOSPHONATE 5-TRIPHOSPHATE DIPHOSPHATASE"/>
    <property type="match status" value="1"/>
</dbReference>
<proteinExistence type="predicted"/>
<dbReference type="InterPro" id="IPR011059">
    <property type="entry name" value="Metal-dep_hydrolase_composite"/>
</dbReference>
<feature type="domain" description="Amidohydrolase-related" evidence="1">
    <location>
        <begin position="59"/>
        <end position="413"/>
    </location>
</feature>
<dbReference type="Gene3D" id="2.30.40.10">
    <property type="entry name" value="Urease, subunit C, domain 1"/>
    <property type="match status" value="1"/>
</dbReference>
<organism evidence="2 3">
    <name type="scientific">Kribbibacterium absianum</name>
    <dbReference type="NCBI Taxonomy" id="3044210"/>
    <lineage>
        <taxon>Bacteria</taxon>
        <taxon>Bacillati</taxon>
        <taxon>Actinomycetota</taxon>
        <taxon>Coriobacteriia</taxon>
        <taxon>Coriobacteriales</taxon>
        <taxon>Kribbibacteriaceae</taxon>
        <taxon>Kribbibacterium</taxon>
    </lineage>
</organism>
<dbReference type="CDD" id="cd01299">
    <property type="entry name" value="Met_dep_hydrolase_A"/>
    <property type="match status" value="1"/>
</dbReference>
<accession>A0ABT6ZJ39</accession>
<keyword evidence="3" id="KW-1185">Reference proteome</keyword>
<dbReference type="InterPro" id="IPR006680">
    <property type="entry name" value="Amidohydro-rel"/>
</dbReference>
<dbReference type="Pfam" id="PF01979">
    <property type="entry name" value="Amidohydro_1"/>
    <property type="match status" value="1"/>
</dbReference>
<gene>
    <name evidence="2" type="ORF">QJ043_03055</name>
</gene>
<sequence length="429" mass="47232">MAETKKTAFLGGKLIVGDGTAPIENSLVLVDGDKIAYAGPSDGQQVPEGYEVRSIAGKTIMPGLIDTHLHFSGNLTDDDTDWVMQPLLEKQAVAVKQAYDCLTHGLTTVCEIGRFGIQVRDCVNNGVFPGPRILATGLGFCRTAGHGDSHLCTQQQNKDSHPWGDQVDGPWDLRKAVRRRLRENPDAIKIWATGGGIWRWDSGRDQHYSSEEIKAVCDEAAMVGIPVWSHSYNSHSAAYDSVRFGCEQLIHGFDIDERTMDLMAENGTFFTPTIGFLPTWYATYPPVYVPEIHDQYEGDTLVEKELQRNYACLREAWKRGVTFTIGSDSFSFVTPYGYVTIDEMYDFVDKVGISPLDTITCATLNGARMAHIEDETGSLEAGKQADLLVIDGDPATNVHDLKPEAMDVIMKGGAEVVPGSFGERNRWSA</sequence>
<comment type="caution">
    <text evidence="2">The sequence shown here is derived from an EMBL/GenBank/DDBJ whole genome shotgun (WGS) entry which is preliminary data.</text>
</comment>
<reference evidence="2" key="1">
    <citation type="submission" date="2023-05" db="EMBL/GenBank/DDBJ databases">
        <title>[olsenella] sp. nov., isolated from a pig farm feces dump.</title>
        <authorList>
            <person name="Chang Y.-H."/>
        </authorList>
    </citation>
    <scope>NUCLEOTIDE SEQUENCE</scope>
    <source>
        <strain evidence="2">YH-ols2217</strain>
    </source>
</reference>
<protein>
    <submittedName>
        <fullName evidence="2">Amidohydrolase family protein</fullName>
    </submittedName>
</protein>
<dbReference type="RefSeq" id="WP_283713798.1">
    <property type="nucleotide sequence ID" value="NZ_JASJEW010000007.1"/>
</dbReference>
<dbReference type="InterPro" id="IPR057744">
    <property type="entry name" value="OTAase-like"/>
</dbReference>
<dbReference type="SUPFAM" id="SSF51338">
    <property type="entry name" value="Composite domain of metallo-dependent hydrolases"/>
    <property type="match status" value="1"/>
</dbReference>
<dbReference type="InterPro" id="IPR032466">
    <property type="entry name" value="Metal_Hydrolase"/>
</dbReference>
<dbReference type="EMBL" id="JASJEX010000002">
    <property type="protein sequence ID" value="MDJ1129064.1"/>
    <property type="molecule type" value="Genomic_DNA"/>
</dbReference>
<evidence type="ECO:0000313" key="2">
    <source>
        <dbReference type="EMBL" id="MDJ1129064.1"/>
    </source>
</evidence>
<name>A0ABT6ZJ39_9ACTN</name>
<evidence type="ECO:0000313" key="3">
    <source>
        <dbReference type="Proteomes" id="UP001431693"/>
    </source>
</evidence>
<evidence type="ECO:0000259" key="1">
    <source>
        <dbReference type="Pfam" id="PF01979"/>
    </source>
</evidence>
<dbReference type="InterPro" id="IPR051781">
    <property type="entry name" value="Metallo-dep_Hydrolase"/>
</dbReference>
<dbReference type="SUPFAM" id="SSF51556">
    <property type="entry name" value="Metallo-dependent hydrolases"/>
    <property type="match status" value="1"/>
</dbReference>
<dbReference type="PANTHER" id="PTHR43135:SF3">
    <property type="entry name" value="ALPHA-D-RIBOSE 1-METHYLPHOSPHONATE 5-TRIPHOSPHATE DIPHOSPHATASE"/>
    <property type="match status" value="1"/>
</dbReference>